<dbReference type="Proteomes" id="UP000094526">
    <property type="component" value="Unassembled WGS sequence"/>
</dbReference>
<evidence type="ECO:0000313" key="3">
    <source>
        <dbReference type="Proteomes" id="UP000094526"/>
    </source>
</evidence>
<dbReference type="PANTHER" id="PTHR38788">
    <property type="entry name" value="CLR5 DOMAIN-CONTAINING PROTEIN"/>
    <property type="match status" value="1"/>
</dbReference>
<dbReference type="VEuPathDB" id="FungiDB:G647_00258"/>
<dbReference type="AlphaFoldDB" id="A0A1C1CXT3"/>
<name>A0A1C1CXT3_9EURO</name>
<organism evidence="2 3">
    <name type="scientific">Cladophialophora carrionii</name>
    <dbReference type="NCBI Taxonomy" id="86049"/>
    <lineage>
        <taxon>Eukaryota</taxon>
        <taxon>Fungi</taxon>
        <taxon>Dikarya</taxon>
        <taxon>Ascomycota</taxon>
        <taxon>Pezizomycotina</taxon>
        <taxon>Eurotiomycetes</taxon>
        <taxon>Chaetothyriomycetidae</taxon>
        <taxon>Chaetothyriales</taxon>
        <taxon>Herpotrichiellaceae</taxon>
        <taxon>Cladophialophora</taxon>
    </lineage>
</organism>
<accession>A0A1C1CXT3</accession>
<dbReference type="Pfam" id="PF14420">
    <property type="entry name" value="Clr5"/>
    <property type="match status" value="1"/>
</dbReference>
<dbReference type="PANTHER" id="PTHR38788:SF3">
    <property type="entry name" value="CLR5 DOMAIN-CONTAINING PROTEIN"/>
    <property type="match status" value="1"/>
</dbReference>
<keyword evidence="3" id="KW-1185">Reference proteome</keyword>
<dbReference type="VEuPathDB" id="FungiDB:CLCR_09735"/>
<feature type="domain" description="Clr5" evidence="1">
    <location>
        <begin position="33"/>
        <end position="85"/>
    </location>
</feature>
<reference evidence="3" key="1">
    <citation type="submission" date="2015-07" db="EMBL/GenBank/DDBJ databases">
        <authorList>
            <person name="Teixeira M.M."/>
            <person name="Souza R.C."/>
            <person name="Almeida L.G."/>
            <person name="Vicente V.A."/>
            <person name="de Hoog S."/>
            <person name="Bocca A.L."/>
            <person name="de Almeida S.R."/>
            <person name="Vasconcelos A.T."/>
            <person name="Felipe M.S."/>
        </authorList>
    </citation>
    <scope>NUCLEOTIDE SEQUENCE [LARGE SCALE GENOMIC DNA]</scope>
    <source>
        <strain evidence="3">KSF</strain>
    </source>
</reference>
<evidence type="ECO:0000313" key="2">
    <source>
        <dbReference type="EMBL" id="OCT53292.1"/>
    </source>
</evidence>
<evidence type="ECO:0000259" key="1">
    <source>
        <dbReference type="Pfam" id="PF14420"/>
    </source>
</evidence>
<dbReference type="Gene3D" id="1.25.40.10">
    <property type="entry name" value="Tetratricopeptide repeat domain"/>
    <property type="match status" value="1"/>
</dbReference>
<proteinExistence type="predicted"/>
<dbReference type="OrthoDB" id="539213at2759"/>
<gene>
    <name evidence="2" type="ORF">CLCR_09735</name>
</gene>
<protein>
    <recommendedName>
        <fullName evidence="1">Clr5 domain-containing protein</fullName>
    </recommendedName>
</protein>
<dbReference type="EMBL" id="LGRB01000008">
    <property type="protein sequence ID" value="OCT53292.1"/>
    <property type="molecule type" value="Genomic_DNA"/>
</dbReference>
<comment type="caution">
    <text evidence="2">The sequence shown here is derived from an EMBL/GenBank/DDBJ whole genome shotgun (WGS) entry which is preliminary data.</text>
</comment>
<sequence length="681" mass="77300">MPNLCSGHTNGSTRHIRNASEQRVVARAKGPPPKEWDGVKAAVKRHYIGEGKTLQQVLEVLSKEHEFNATPAMLKRQLRLWKFPKNFKKEELKNAAEELKRCADLGLSPPQDLTIDGRAYPLDRVRRHFGSDPQYRCSSLQSDTQCKATISSLCLKPSSTNRNIEMILSSVKDHWSITLTRKETRALVRHRRNTQPKKLRSDPKDITVGFLTSLELFRQGQETRCWREVHKTCDELLNVFKLQEPDLLKEIILIFTAKAWVRHPQMFALIARYVHTLCVEAHTLGPHHPLTVILHSFGWLAQDMQLFDELVEQALKVMIDLAETARDTVQLDRDYICSVEANYVSKVRARLGFPEAKRLVEHWFAHYRRTVGERNHYTLTMQTDLARLYMAEASMARARGEKAQAEICESEAERIYVRLVQMGAKDPLDYSRNGIYISAAESLGRLYFGRQEFQKAQDHYCKALAWAADKFGDHHPYISLLLRQFTALQRMGELGLVKVKMQEDEIDDCHSMDAERHHHTSSLHGEEPCEGPSREIVEVASDAGALESRAGDTALPSWDCYPPGYMNEDELGIAEELTSITECVPEMWHPSAKQACQVPGDDLMHEEYADHAEMVDGEAPEASGDVQNGAAETILSEFMADPTPDTPDFFPGDLFEEYMPTDEVDQLCGGPQSLHVALHSV</sequence>
<dbReference type="InterPro" id="IPR011990">
    <property type="entry name" value="TPR-like_helical_dom_sf"/>
</dbReference>
<dbReference type="InterPro" id="IPR025676">
    <property type="entry name" value="Clr5_dom"/>
</dbReference>